<feature type="transmembrane region" description="Helical" evidence="8">
    <location>
        <begin position="36"/>
        <end position="55"/>
    </location>
</feature>
<evidence type="ECO:0000313" key="10">
    <source>
        <dbReference type="Proteomes" id="UP001431634"/>
    </source>
</evidence>
<evidence type="ECO:0000256" key="1">
    <source>
        <dbReference type="ARBA" id="ARBA00004162"/>
    </source>
</evidence>
<keyword evidence="3" id="KW-1003">Cell membrane</keyword>
<dbReference type="InterPro" id="IPR003400">
    <property type="entry name" value="ExbD"/>
</dbReference>
<keyword evidence="7" id="KW-0813">Transport</keyword>
<evidence type="ECO:0000256" key="4">
    <source>
        <dbReference type="ARBA" id="ARBA00022692"/>
    </source>
</evidence>
<keyword evidence="5 8" id="KW-1133">Transmembrane helix</keyword>
<protein>
    <submittedName>
        <fullName evidence="9">Biopolymer transporter ExbD</fullName>
    </submittedName>
</protein>
<proteinExistence type="inferred from homology"/>
<dbReference type="Proteomes" id="UP001431634">
    <property type="component" value="Unassembled WGS sequence"/>
</dbReference>
<keyword evidence="4 7" id="KW-0812">Transmembrane</keyword>
<organism evidence="9 10">
    <name type="scientific">Commensalibacter oyaizuii</name>
    <dbReference type="NCBI Taxonomy" id="3043873"/>
    <lineage>
        <taxon>Bacteria</taxon>
        <taxon>Pseudomonadati</taxon>
        <taxon>Pseudomonadota</taxon>
        <taxon>Alphaproteobacteria</taxon>
        <taxon>Acetobacterales</taxon>
        <taxon>Acetobacteraceae</taxon>
    </lineage>
</organism>
<evidence type="ECO:0000256" key="2">
    <source>
        <dbReference type="ARBA" id="ARBA00005811"/>
    </source>
</evidence>
<evidence type="ECO:0000256" key="7">
    <source>
        <dbReference type="RuleBase" id="RU003879"/>
    </source>
</evidence>
<keyword evidence="10" id="KW-1185">Reference proteome</keyword>
<evidence type="ECO:0000256" key="5">
    <source>
        <dbReference type="ARBA" id="ARBA00022989"/>
    </source>
</evidence>
<sequence>MSIHLGGPRGGGDYGGMEGAENEVVSEINTTPLVDIMLVLLIIFLITIPVATHAVKVDLPTRMSHATDVKPGNIALVVMGDGKIFWNEQPLQDVSMLQSKLTEVSSRRPQSQIQIRGDMNAKYEFVGKVIEACQQAGITRVDFITQPPKPH</sequence>
<dbReference type="Gene3D" id="3.30.420.270">
    <property type="match status" value="1"/>
</dbReference>
<dbReference type="RefSeq" id="WP_281448804.1">
    <property type="nucleotide sequence ID" value="NZ_JASBAO010000001.1"/>
</dbReference>
<keyword evidence="6 8" id="KW-0472">Membrane</keyword>
<comment type="similarity">
    <text evidence="2 7">Belongs to the ExbD/TolR family.</text>
</comment>
<accession>A0ABT6Q3P1</accession>
<evidence type="ECO:0000256" key="8">
    <source>
        <dbReference type="SAM" id="Phobius"/>
    </source>
</evidence>
<name>A0ABT6Q3P1_9PROT</name>
<dbReference type="PANTHER" id="PTHR30558:SF7">
    <property type="entry name" value="TOL-PAL SYSTEM PROTEIN TOLR"/>
    <property type="match status" value="1"/>
</dbReference>
<evidence type="ECO:0000313" key="9">
    <source>
        <dbReference type="EMBL" id="MDI2091719.1"/>
    </source>
</evidence>
<reference evidence="9" key="1">
    <citation type="submission" date="2023-05" db="EMBL/GenBank/DDBJ databases">
        <title>Whole genome sequence of Commensalibacter sp.</title>
        <authorList>
            <person name="Charoenyingcharoen P."/>
            <person name="Yukphan P."/>
        </authorList>
    </citation>
    <scope>NUCLEOTIDE SEQUENCE</scope>
    <source>
        <strain evidence="9">TBRC 16381</strain>
    </source>
</reference>
<dbReference type="Pfam" id="PF02472">
    <property type="entry name" value="ExbD"/>
    <property type="match status" value="1"/>
</dbReference>
<gene>
    <name evidence="9" type="ORF">QJV27_10125</name>
</gene>
<dbReference type="PANTHER" id="PTHR30558">
    <property type="entry name" value="EXBD MEMBRANE COMPONENT OF PMF-DRIVEN MACROMOLECULE IMPORT SYSTEM"/>
    <property type="match status" value="1"/>
</dbReference>
<keyword evidence="7" id="KW-0653">Protein transport</keyword>
<evidence type="ECO:0000256" key="6">
    <source>
        <dbReference type="ARBA" id="ARBA00023136"/>
    </source>
</evidence>
<dbReference type="EMBL" id="JASBAO010000001">
    <property type="protein sequence ID" value="MDI2091719.1"/>
    <property type="molecule type" value="Genomic_DNA"/>
</dbReference>
<comment type="caution">
    <text evidence="9">The sequence shown here is derived from an EMBL/GenBank/DDBJ whole genome shotgun (WGS) entry which is preliminary data.</text>
</comment>
<comment type="subcellular location">
    <subcellularLocation>
        <location evidence="1">Cell membrane</location>
        <topology evidence="1">Single-pass membrane protein</topology>
    </subcellularLocation>
    <subcellularLocation>
        <location evidence="7">Cell membrane</location>
        <topology evidence="7">Single-pass type II membrane protein</topology>
    </subcellularLocation>
</comment>
<evidence type="ECO:0000256" key="3">
    <source>
        <dbReference type="ARBA" id="ARBA00022475"/>
    </source>
</evidence>